<proteinExistence type="evidence at transcript level"/>
<dbReference type="AlphaFoldDB" id="Q1PFN7"/>
<dbReference type="Pfam" id="PF04059">
    <property type="entry name" value="RRM_2"/>
    <property type="match status" value="1"/>
</dbReference>
<dbReference type="SUPFAM" id="SSF54928">
    <property type="entry name" value="RNA-binding domain, RBD"/>
    <property type="match status" value="1"/>
</dbReference>
<accession>Q1PFN7</accession>
<dbReference type="CDD" id="cd12277">
    <property type="entry name" value="RRM3_MEI2_EAR1_like"/>
    <property type="match status" value="1"/>
</dbReference>
<dbReference type="GO" id="GO:0003676">
    <property type="term" value="F:nucleic acid binding"/>
    <property type="evidence" value="ECO:0007669"/>
    <property type="project" value="InterPro"/>
</dbReference>
<dbReference type="InterPro" id="IPR035979">
    <property type="entry name" value="RBD_domain_sf"/>
</dbReference>
<dbReference type="ExpressionAtlas" id="Q1PFN7">
    <property type="expression patterns" value="baseline and differential"/>
</dbReference>
<dbReference type="EMBL" id="DQ446326">
    <property type="protein sequence ID" value="ABE65689.1"/>
    <property type="molecule type" value="mRNA"/>
</dbReference>
<protein>
    <submittedName>
        <fullName evidence="2">RNA-binding protein</fullName>
    </submittedName>
</protein>
<reference evidence="2" key="1">
    <citation type="submission" date="2006-03" db="EMBL/GenBank/DDBJ databases">
        <authorList>
            <person name="Underwood B.A."/>
            <person name="Xiao Y."/>
            <person name="Moskal W."/>
            <person name="Monaghan E."/>
            <person name="Wang W."/>
            <person name="Redman J."/>
            <person name="Wu H.C."/>
            <person name="Utterback T."/>
            <person name="Town C.D."/>
        </authorList>
    </citation>
    <scope>NUCLEOTIDE SEQUENCE</scope>
</reference>
<sequence length="207" mass="23768">METKKPTKSLNPYAPAFTPPSRSPPLFNFNKPFPCHRRCLPPRLLKKPLPENKLAGRTSVMVKNIPNCLGRMDLLRILDNHCRKHNEKSSYDFLYLPMDFGKRANLGYAFVNFTSSLAAERFRREFENFSWDNIGFRKKICEITVAKYQGKEELTRHFRNSRFTCHTDDYLPVVLSPPSNGFTAYTLTKLGYRVGALGGGSRNASLR</sequence>
<evidence type="ECO:0000313" key="2">
    <source>
        <dbReference type="EMBL" id="ABE65689.1"/>
    </source>
</evidence>
<feature type="domain" description="Mei2-like C-terminal RNA recognition motif" evidence="1">
    <location>
        <begin position="57"/>
        <end position="159"/>
    </location>
</feature>
<organism evidence="2">
    <name type="scientific">Arabidopsis thaliana</name>
    <name type="common">Mouse-ear cress</name>
    <dbReference type="NCBI Taxonomy" id="3702"/>
    <lineage>
        <taxon>Eukaryota</taxon>
        <taxon>Viridiplantae</taxon>
        <taxon>Streptophyta</taxon>
        <taxon>Embryophyta</taxon>
        <taxon>Tracheophyta</taxon>
        <taxon>Spermatophyta</taxon>
        <taxon>Magnoliopsida</taxon>
        <taxon>eudicotyledons</taxon>
        <taxon>Gunneridae</taxon>
        <taxon>Pentapetalae</taxon>
        <taxon>rosids</taxon>
        <taxon>malvids</taxon>
        <taxon>Brassicales</taxon>
        <taxon>Brassicaceae</taxon>
        <taxon>Camelineae</taxon>
        <taxon>Arabidopsis</taxon>
    </lineage>
</organism>
<gene>
    <name evidence="2" type="ordered locus">At1g37140</name>
</gene>
<name>Q1PFN7_ARATH</name>
<evidence type="ECO:0000259" key="1">
    <source>
        <dbReference type="Pfam" id="PF04059"/>
    </source>
</evidence>
<dbReference type="InterPro" id="IPR007201">
    <property type="entry name" value="Mei2-like_Rrm_C"/>
</dbReference>